<protein>
    <submittedName>
        <fullName evidence="3">Uncharacterized protein</fullName>
    </submittedName>
</protein>
<evidence type="ECO:0000256" key="1">
    <source>
        <dbReference type="SAM" id="Coils"/>
    </source>
</evidence>
<dbReference type="Proteomes" id="UP000250140">
    <property type="component" value="Unassembled WGS sequence"/>
</dbReference>
<feature type="region of interest" description="Disordered" evidence="2">
    <location>
        <begin position="1"/>
        <end position="177"/>
    </location>
</feature>
<dbReference type="EMBL" id="KV749377">
    <property type="protein sequence ID" value="OCL09705.1"/>
    <property type="molecule type" value="Genomic_DNA"/>
</dbReference>
<feature type="compositionally biased region" description="Polar residues" evidence="2">
    <location>
        <begin position="126"/>
        <end position="154"/>
    </location>
</feature>
<feature type="coiled-coil region" evidence="1">
    <location>
        <begin position="281"/>
        <end position="308"/>
    </location>
</feature>
<name>A0A8E2F3M3_9PEZI</name>
<dbReference type="Gene3D" id="1.10.287.1490">
    <property type="match status" value="1"/>
</dbReference>
<feature type="coiled-coil region" evidence="1">
    <location>
        <begin position="506"/>
        <end position="568"/>
    </location>
</feature>
<dbReference type="GO" id="GO:0016460">
    <property type="term" value="C:myosin II complex"/>
    <property type="evidence" value="ECO:0007669"/>
    <property type="project" value="TreeGrafter"/>
</dbReference>
<dbReference type="GO" id="GO:0005737">
    <property type="term" value="C:cytoplasm"/>
    <property type="evidence" value="ECO:0007669"/>
    <property type="project" value="TreeGrafter"/>
</dbReference>
<sequence>MTGIKRHAASDFYVDTSEKRAKPSDSPRGGSDKYISPQSPSRDSKDGSSRMKSVSANSEGQERYGNQNARRESMDRSALHRPSSVGAGSRLDSPQTTRGPAPSDMLPPEPVQALRRSGVERRSPKSFPSPTSLNTDGNSSALVQSDGSGGSTPQRVAPVAPMVRTAAPETPSSTEPASEIIVADRMKEVMLATTDATSAKIERDRAKMLVDQADIEIQNSAKWFLNFASIKEQKENNKTKAEKVFKERDKEYEKARAAQDVATAAMALAVTTSAGTAAPANDEVQAELRALRDQIQRRDAEYKALQTEIAKILDTVSPLMRSTVSHTEQLTLLQKEQRRIASDYSLLQRNLDAVKNDQGNIWRKQDDEAARVRALENHLDEDHDQLKVLKKGLNEDLASLTKENKALKNNNNEWRSGIKAVETGIHAIKADVYNLKTKELKEQLDTVKKVKEDIEKAKSDIETSIATIKTEHASLEQKVDGQGVKLEELEKGVYTGEERKFILDQVALLEKVVEKNEKAVEQLKDRSNEEKDHIIGRLDLLENERRVVEHLQEDLGQVGKRLELMESRAQIMAIAPVSNSASSGAGGEQLKAQIEGLTMEVRTVKSDIAGLLSDQTTFEKDILPHWDQDVTNIKSKVDANKTEMLQRIGSIEDKISEHGKQIASLYSRPQPLPVNQATASPNQQRTQPPVSPYGPVSPGFVIPSQNVQNVVSSPPPQIHDLSHQLQAQLGPLRIELHSLQGRMSNLDVRSQASYADLVQRQNTCIQAIQSLENRYDNLTTEELTRNMVNQMQTLYPHASNFQAEIERMRRQYSAIDARLLDLESKYNSVPEIANQVSQINSKADALISTVKSLSDSRERWDDGAGKALEVKIELEKFQDSINSNAAAKLSAEAAAKAANDESIRSVIDTTQRLVNEVNDLNKETKKLVDRVNGQQNAVSVLQAVVEKVNNGLSSPINLPDWDMKVD</sequence>
<reference evidence="3 4" key="1">
    <citation type="journal article" date="2016" name="Nat. Commun.">
        <title>Ectomycorrhizal ecology is imprinted in the genome of the dominant symbiotic fungus Cenococcum geophilum.</title>
        <authorList>
            <consortium name="DOE Joint Genome Institute"/>
            <person name="Peter M."/>
            <person name="Kohler A."/>
            <person name="Ohm R.A."/>
            <person name="Kuo A."/>
            <person name="Krutzmann J."/>
            <person name="Morin E."/>
            <person name="Arend M."/>
            <person name="Barry K.W."/>
            <person name="Binder M."/>
            <person name="Choi C."/>
            <person name="Clum A."/>
            <person name="Copeland A."/>
            <person name="Grisel N."/>
            <person name="Haridas S."/>
            <person name="Kipfer T."/>
            <person name="LaButti K."/>
            <person name="Lindquist E."/>
            <person name="Lipzen A."/>
            <person name="Maire R."/>
            <person name="Meier B."/>
            <person name="Mihaltcheva S."/>
            <person name="Molinier V."/>
            <person name="Murat C."/>
            <person name="Poggeler S."/>
            <person name="Quandt C.A."/>
            <person name="Sperisen C."/>
            <person name="Tritt A."/>
            <person name="Tisserant E."/>
            <person name="Crous P.W."/>
            <person name="Henrissat B."/>
            <person name="Nehls U."/>
            <person name="Egli S."/>
            <person name="Spatafora J.W."/>
            <person name="Grigoriev I.V."/>
            <person name="Martin F.M."/>
        </authorList>
    </citation>
    <scope>NUCLEOTIDE SEQUENCE [LARGE SCALE GENOMIC DNA]</scope>
    <source>
        <strain evidence="3 4">CBS 207.34</strain>
    </source>
</reference>
<feature type="compositionally biased region" description="Polar residues" evidence="2">
    <location>
        <begin position="673"/>
        <end position="687"/>
    </location>
</feature>
<dbReference type="AlphaFoldDB" id="A0A8E2F3M3"/>
<keyword evidence="4" id="KW-1185">Reference proteome</keyword>
<evidence type="ECO:0000256" key="2">
    <source>
        <dbReference type="SAM" id="MobiDB-lite"/>
    </source>
</evidence>
<dbReference type="GO" id="GO:0032982">
    <property type="term" value="C:myosin filament"/>
    <property type="evidence" value="ECO:0007669"/>
    <property type="project" value="TreeGrafter"/>
</dbReference>
<organism evidence="3 4">
    <name type="scientific">Glonium stellatum</name>
    <dbReference type="NCBI Taxonomy" id="574774"/>
    <lineage>
        <taxon>Eukaryota</taxon>
        <taxon>Fungi</taxon>
        <taxon>Dikarya</taxon>
        <taxon>Ascomycota</taxon>
        <taxon>Pezizomycotina</taxon>
        <taxon>Dothideomycetes</taxon>
        <taxon>Pleosporomycetidae</taxon>
        <taxon>Gloniales</taxon>
        <taxon>Gloniaceae</taxon>
        <taxon>Glonium</taxon>
    </lineage>
</organism>
<accession>A0A8E2F3M3</accession>
<evidence type="ECO:0000313" key="4">
    <source>
        <dbReference type="Proteomes" id="UP000250140"/>
    </source>
</evidence>
<feature type="coiled-coil region" evidence="1">
    <location>
        <begin position="798"/>
        <end position="825"/>
    </location>
</feature>
<dbReference type="GO" id="GO:0051015">
    <property type="term" value="F:actin filament binding"/>
    <property type="evidence" value="ECO:0007669"/>
    <property type="project" value="TreeGrafter"/>
</dbReference>
<dbReference type="OrthoDB" id="3936636at2759"/>
<gene>
    <name evidence="3" type="ORF">AOQ84DRAFT_375593</name>
</gene>
<feature type="compositionally biased region" description="Polar residues" evidence="2">
    <location>
        <begin position="50"/>
        <end position="68"/>
    </location>
</feature>
<dbReference type="PANTHER" id="PTHR45615">
    <property type="entry name" value="MYOSIN HEAVY CHAIN, NON-MUSCLE"/>
    <property type="match status" value="1"/>
</dbReference>
<feature type="coiled-coil region" evidence="1">
    <location>
        <begin position="383"/>
        <end position="467"/>
    </location>
</feature>
<feature type="compositionally biased region" description="Basic and acidic residues" evidence="2">
    <location>
        <begin position="16"/>
        <end position="25"/>
    </location>
</feature>
<proteinExistence type="predicted"/>
<keyword evidence="1" id="KW-0175">Coiled coil</keyword>
<dbReference type="GO" id="GO:0000146">
    <property type="term" value="F:microfilament motor activity"/>
    <property type="evidence" value="ECO:0007669"/>
    <property type="project" value="TreeGrafter"/>
</dbReference>
<dbReference type="PANTHER" id="PTHR45615:SF40">
    <property type="entry name" value="MYOSIN HEAVY CHAIN, NON-MUSCLE"/>
    <property type="match status" value="1"/>
</dbReference>
<evidence type="ECO:0000313" key="3">
    <source>
        <dbReference type="EMBL" id="OCL09705.1"/>
    </source>
</evidence>
<feature type="region of interest" description="Disordered" evidence="2">
    <location>
        <begin position="671"/>
        <end position="691"/>
    </location>
</feature>
<feature type="compositionally biased region" description="Basic and acidic residues" evidence="2">
    <location>
        <begin position="69"/>
        <end position="78"/>
    </location>
</feature>